<proteinExistence type="predicted"/>
<sequence length="61" mass="6445">MNPIGEPLEESVHHAGAQRAHRRDDADPGQDRSDDPADVTWPGPAARPRPAGEDRGAAPLG</sequence>
<organism evidence="2 3">
    <name type="scientific">Actinoplanes philippinensis</name>
    <dbReference type="NCBI Taxonomy" id="35752"/>
    <lineage>
        <taxon>Bacteria</taxon>
        <taxon>Bacillati</taxon>
        <taxon>Actinomycetota</taxon>
        <taxon>Actinomycetes</taxon>
        <taxon>Micromonosporales</taxon>
        <taxon>Micromonosporaceae</taxon>
        <taxon>Actinoplanes</taxon>
    </lineage>
</organism>
<dbReference type="RefSeq" id="WP_093611697.1">
    <property type="nucleotide sequence ID" value="NZ_BOMT01000006.1"/>
</dbReference>
<dbReference type="Proteomes" id="UP000199645">
    <property type="component" value="Unassembled WGS sequence"/>
</dbReference>
<name>A0A1I2CX19_9ACTN</name>
<dbReference type="EMBL" id="FONV01000003">
    <property type="protein sequence ID" value="SFE72836.1"/>
    <property type="molecule type" value="Genomic_DNA"/>
</dbReference>
<dbReference type="STRING" id="35752.SAMN05421541_103259"/>
<protein>
    <submittedName>
        <fullName evidence="2">Uncharacterized protein</fullName>
    </submittedName>
</protein>
<feature type="region of interest" description="Disordered" evidence="1">
    <location>
        <begin position="1"/>
        <end position="61"/>
    </location>
</feature>
<feature type="compositionally biased region" description="Basic and acidic residues" evidence="1">
    <location>
        <begin position="50"/>
        <end position="61"/>
    </location>
</feature>
<feature type="compositionally biased region" description="Basic and acidic residues" evidence="1">
    <location>
        <begin position="22"/>
        <end position="35"/>
    </location>
</feature>
<dbReference type="AlphaFoldDB" id="A0A1I2CX19"/>
<evidence type="ECO:0000313" key="2">
    <source>
        <dbReference type="EMBL" id="SFE72836.1"/>
    </source>
</evidence>
<reference evidence="2 3" key="1">
    <citation type="submission" date="2016-10" db="EMBL/GenBank/DDBJ databases">
        <authorList>
            <person name="de Groot N.N."/>
        </authorList>
    </citation>
    <scope>NUCLEOTIDE SEQUENCE [LARGE SCALE GENOMIC DNA]</scope>
    <source>
        <strain evidence="2 3">DSM 43019</strain>
    </source>
</reference>
<accession>A0A1I2CX19</accession>
<keyword evidence="3" id="KW-1185">Reference proteome</keyword>
<evidence type="ECO:0000256" key="1">
    <source>
        <dbReference type="SAM" id="MobiDB-lite"/>
    </source>
</evidence>
<evidence type="ECO:0000313" key="3">
    <source>
        <dbReference type="Proteomes" id="UP000199645"/>
    </source>
</evidence>
<gene>
    <name evidence="2" type="ORF">SAMN05421541_103259</name>
</gene>